<dbReference type="OrthoDB" id="2505500at2759"/>
<name>A0A2N5S055_9BASI</name>
<sequence>MAAIATHGQAPFQQRIQTNNSIPPSFILLLNHPNGLQLETTDLLQLSNALLFMDTKLRDHVKISSQVRNLGNIHSVFSDEIRMLDSMGIHTVRLISQEYYKHTHGDKHLKSEIFESLRNISNNELEKLHRSINKTLESAYAILSEQDKTSILFHEEIAFLQKGGYHRRLFLFGKVCYEDDEMRITLEFLNQKKKELKSGWFFLDKQRVELILFREKIKRMKTYLPEIIGETTALELVLEDLWDQSGKQR</sequence>
<gene>
    <name evidence="2" type="ORF">PCANC_17566</name>
    <name evidence="1" type="ORF">PCASD_20045</name>
</gene>
<evidence type="ECO:0000313" key="1">
    <source>
        <dbReference type="EMBL" id="PLW06613.1"/>
    </source>
</evidence>
<evidence type="ECO:0000313" key="4">
    <source>
        <dbReference type="Proteomes" id="UP000235392"/>
    </source>
</evidence>
<dbReference type="AlphaFoldDB" id="A0A2N5S055"/>
<accession>A0A2N5S055</accession>
<evidence type="ECO:0000313" key="3">
    <source>
        <dbReference type="Proteomes" id="UP000235388"/>
    </source>
</evidence>
<dbReference type="Proteomes" id="UP000235388">
    <property type="component" value="Unassembled WGS sequence"/>
</dbReference>
<dbReference type="Proteomes" id="UP000235392">
    <property type="component" value="Unassembled WGS sequence"/>
</dbReference>
<proteinExistence type="predicted"/>
<reference evidence="3 4" key="1">
    <citation type="submission" date="2017-11" db="EMBL/GenBank/DDBJ databases">
        <title>De novo assembly and phasing of dikaryotic genomes from two isolates of Puccinia coronata f. sp. avenae, the causal agent of oat crown rust.</title>
        <authorList>
            <person name="Miller M.E."/>
            <person name="Zhang Y."/>
            <person name="Omidvar V."/>
            <person name="Sperschneider J."/>
            <person name="Schwessinger B."/>
            <person name="Raley C."/>
            <person name="Palmer J.M."/>
            <person name="Garnica D."/>
            <person name="Upadhyaya N."/>
            <person name="Rathjen J."/>
            <person name="Taylor J.M."/>
            <person name="Park R.F."/>
            <person name="Dodds P.N."/>
            <person name="Hirsch C.D."/>
            <person name="Kianian S.F."/>
            <person name="Figueroa M."/>
        </authorList>
    </citation>
    <scope>NUCLEOTIDE SEQUENCE [LARGE SCALE GENOMIC DNA]</scope>
    <source>
        <strain evidence="2">12NC29</strain>
        <strain evidence="1">12SD80</strain>
    </source>
</reference>
<dbReference type="EMBL" id="PGCI01001202">
    <property type="protein sequence ID" value="PLW06613.1"/>
    <property type="molecule type" value="Genomic_DNA"/>
</dbReference>
<comment type="caution">
    <text evidence="1">The sequence shown here is derived from an EMBL/GenBank/DDBJ whole genome shotgun (WGS) entry which is preliminary data.</text>
</comment>
<evidence type="ECO:0000313" key="2">
    <source>
        <dbReference type="EMBL" id="PLW31459.1"/>
    </source>
</evidence>
<organism evidence="1 4">
    <name type="scientific">Puccinia coronata f. sp. avenae</name>
    <dbReference type="NCBI Taxonomy" id="200324"/>
    <lineage>
        <taxon>Eukaryota</taxon>
        <taxon>Fungi</taxon>
        <taxon>Dikarya</taxon>
        <taxon>Basidiomycota</taxon>
        <taxon>Pucciniomycotina</taxon>
        <taxon>Pucciniomycetes</taxon>
        <taxon>Pucciniales</taxon>
        <taxon>Pucciniaceae</taxon>
        <taxon>Puccinia</taxon>
    </lineage>
</organism>
<dbReference type="EMBL" id="PGCJ01000348">
    <property type="protein sequence ID" value="PLW31459.1"/>
    <property type="molecule type" value="Genomic_DNA"/>
</dbReference>
<protein>
    <submittedName>
        <fullName evidence="1">Uncharacterized protein</fullName>
    </submittedName>
</protein>
<keyword evidence="3" id="KW-1185">Reference proteome</keyword>